<feature type="domain" description="Ig-like" evidence="12">
    <location>
        <begin position="30"/>
        <end position="129"/>
    </location>
</feature>
<dbReference type="GeneTree" id="ENSGT00940000155838"/>
<dbReference type="STRING" id="29139.ENSVURP00010004466"/>
<evidence type="ECO:0000256" key="9">
    <source>
        <dbReference type="SAM" id="MobiDB-lite"/>
    </source>
</evidence>
<dbReference type="InterPro" id="IPR013783">
    <property type="entry name" value="Ig-like_fold"/>
</dbReference>
<feature type="region of interest" description="Disordered" evidence="9">
    <location>
        <begin position="626"/>
        <end position="652"/>
    </location>
</feature>
<dbReference type="InterPro" id="IPR013162">
    <property type="entry name" value="CD80_C2-set"/>
</dbReference>
<dbReference type="InterPro" id="IPR003598">
    <property type="entry name" value="Ig_sub2"/>
</dbReference>
<dbReference type="RefSeq" id="XP_027691394.1">
    <property type="nucleotide sequence ID" value="XM_027835593.1"/>
</dbReference>
<feature type="domain" description="Ig-like" evidence="12">
    <location>
        <begin position="139"/>
        <end position="241"/>
    </location>
</feature>
<keyword evidence="8" id="KW-0393">Immunoglobulin domain</keyword>
<proteinExistence type="predicted"/>
<dbReference type="InterPro" id="IPR036179">
    <property type="entry name" value="Ig-like_dom_sf"/>
</dbReference>
<dbReference type="PANTHER" id="PTHR11973">
    <property type="entry name" value="CELL SURFACE GLYCOPROTEIN MUC18-RELATED"/>
    <property type="match status" value="1"/>
</dbReference>
<evidence type="ECO:0000313" key="14">
    <source>
        <dbReference type="Proteomes" id="UP000314987"/>
    </source>
</evidence>
<dbReference type="CDD" id="cd00096">
    <property type="entry name" value="Ig"/>
    <property type="match status" value="1"/>
</dbReference>
<evidence type="ECO:0000256" key="3">
    <source>
        <dbReference type="ARBA" id="ARBA00022737"/>
    </source>
</evidence>
<keyword evidence="2 10" id="KW-0812">Transmembrane</keyword>
<dbReference type="PROSITE" id="PS50835">
    <property type="entry name" value="IG_LIKE"/>
    <property type="match status" value="5"/>
</dbReference>
<evidence type="ECO:0000256" key="1">
    <source>
        <dbReference type="ARBA" id="ARBA00004479"/>
    </source>
</evidence>
<keyword evidence="14" id="KW-1185">Reference proteome</keyword>
<gene>
    <name evidence="13" type="primary">MCAM</name>
</gene>
<evidence type="ECO:0000256" key="4">
    <source>
        <dbReference type="ARBA" id="ARBA00022989"/>
    </source>
</evidence>
<feature type="transmembrane region" description="Helical" evidence="10">
    <location>
        <begin position="565"/>
        <end position="589"/>
    </location>
</feature>
<dbReference type="InterPro" id="IPR003599">
    <property type="entry name" value="Ig_sub"/>
</dbReference>
<protein>
    <submittedName>
        <fullName evidence="13">Melanoma cell adhesion molecule</fullName>
    </submittedName>
</protein>
<reference evidence="13" key="2">
    <citation type="submission" date="2025-08" db="UniProtKB">
        <authorList>
            <consortium name="Ensembl"/>
        </authorList>
    </citation>
    <scope>IDENTIFICATION</scope>
</reference>
<feature type="compositionally biased region" description="Low complexity" evidence="9">
    <location>
        <begin position="525"/>
        <end position="542"/>
    </location>
</feature>
<dbReference type="SUPFAM" id="SSF48726">
    <property type="entry name" value="Immunoglobulin"/>
    <property type="match status" value="5"/>
</dbReference>
<feature type="domain" description="Ig-like" evidence="12">
    <location>
        <begin position="247"/>
        <end position="319"/>
    </location>
</feature>
<keyword evidence="11" id="KW-0732">Signal</keyword>
<dbReference type="GO" id="GO:0003094">
    <property type="term" value="P:glomerular filtration"/>
    <property type="evidence" value="ECO:0007669"/>
    <property type="project" value="Ensembl"/>
</dbReference>
<accession>A0A4X2K371</accession>
<feature type="chain" id="PRO_5021429806" evidence="11">
    <location>
        <begin position="24"/>
        <end position="652"/>
    </location>
</feature>
<dbReference type="GO" id="GO:0009897">
    <property type="term" value="C:external side of plasma membrane"/>
    <property type="evidence" value="ECO:0007669"/>
    <property type="project" value="Ensembl"/>
</dbReference>
<feature type="region of interest" description="Disordered" evidence="9">
    <location>
        <begin position="525"/>
        <end position="558"/>
    </location>
</feature>
<evidence type="ECO:0000256" key="11">
    <source>
        <dbReference type="SAM" id="SignalP"/>
    </source>
</evidence>
<keyword evidence="5 10" id="KW-0472">Membrane</keyword>
<feature type="signal peptide" evidence="11">
    <location>
        <begin position="1"/>
        <end position="23"/>
    </location>
</feature>
<dbReference type="GO" id="GO:0061042">
    <property type="term" value="P:vascular wound healing"/>
    <property type="evidence" value="ECO:0007669"/>
    <property type="project" value="Ensembl"/>
</dbReference>
<dbReference type="Proteomes" id="UP000314987">
    <property type="component" value="Unassembled WGS sequence"/>
</dbReference>
<dbReference type="CTD" id="4162"/>
<reference evidence="14" key="1">
    <citation type="submission" date="2018-12" db="EMBL/GenBank/DDBJ databases">
        <authorList>
            <person name="Yazar S."/>
        </authorList>
    </citation>
    <scope>NUCLEOTIDE SEQUENCE [LARGE SCALE GENOMIC DNA]</scope>
</reference>
<keyword evidence="4 10" id="KW-1133">Transmembrane helix</keyword>
<feature type="domain" description="Ig-like" evidence="12">
    <location>
        <begin position="342"/>
        <end position="422"/>
    </location>
</feature>
<dbReference type="GeneID" id="114023095"/>
<feature type="domain" description="Ig-like" evidence="12">
    <location>
        <begin position="429"/>
        <end position="513"/>
    </location>
</feature>
<organism evidence="13 14">
    <name type="scientific">Vombatus ursinus</name>
    <name type="common">Common wombat</name>
    <dbReference type="NCBI Taxonomy" id="29139"/>
    <lineage>
        <taxon>Eukaryota</taxon>
        <taxon>Metazoa</taxon>
        <taxon>Chordata</taxon>
        <taxon>Craniata</taxon>
        <taxon>Vertebrata</taxon>
        <taxon>Euteleostomi</taxon>
        <taxon>Mammalia</taxon>
        <taxon>Metatheria</taxon>
        <taxon>Diprotodontia</taxon>
        <taxon>Vombatidae</taxon>
        <taxon>Vombatus</taxon>
    </lineage>
</organism>
<dbReference type="SMART" id="SM00409">
    <property type="entry name" value="IG"/>
    <property type="match status" value="5"/>
</dbReference>
<dbReference type="Gene3D" id="2.60.40.10">
    <property type="entry name" value="Immunoglobulins"/>
    <property type="match status" value="5"/>
</dbReference>
<evidence type="ECO:0000256" key="5">
    <source>
        <dbReference type="ARBA" id="ARBA00023136"/>
    </source>
</evidence>
<evidence type="ECO:0000256" key="2">
    <source>
        <dbReference type="ARBA" id="ARBA00022692"/>
    </source>
</evidence>
<evidence type="ECO:0000313" key="13">
    <source>
        <dbReference type="Ensembl" id="ENSVURP00010004466.1"/>
    </source>
</evidence>
<dbReference type="Pfam" id="PF08205">
    <property type="entry name" value="C2-set_2"/>
    <property type="match status" value="1"/>
</dbReference>
<keyword evidence="3" id="KW-0677">Repeat</keyword>
<dbReference type="Pfam" id="PF13927">
    <property type="entry name" value="Ig_3"/>
    <property type="match status" value="3"/>
</dbReference>
<evidence type="ECO:0000256" key="8">
    <source>
        <dbReference type="ARBA" id="ARBA00023319"/>
    </source>
</evidence>
<keyword evidence="7" id="KW-0325">Glycoprotein</keyword>
<dbReference type="OrthoDB" id="10010939at2759"/>
<evidence type="ECO:0000256" key="6">
    <source>
        <dbReference type="ARBA" id="ARBA00023157"/>
    </source>
</evidence>
<keyword evidence="6" id="KW-1015">Disulfide bond</keyword>
<dbReference type="Pfam" id="PF07686">
    <property type="entry name" value="V-set"/>
    <property type="match status" value="1"/>
</dbReference>
<evidence type="ECO:0000259" key="12">
    <source>
        <dbReference type="PROSITE" id="PS50835"/>
    </source>
</evidence>
<dbReference type="InterPro" id="IPR013106">
    <property type="entry name" value="Ig_V-set"/>
</dbReference>
<sequence length="652" mass="72476">MDLTTLLLCTLLLTACCCRRSAGVPDKVEPKPEILEFQVGDNAHLNCDSSLSIDDLSHVDWFFKHKDQRIHIFQVRRGQGQPDPGEYQHRLTLLDGANLSLEHVTPKDERIFICQVKGLASHTQEKYIQLQIYKAPKEPTIQASPSGISVISKVPQEVATCNGEDGYPIPHVTWYKNRRPLKDKNRIRITEVRTKESSGLYTVKSTLWAQLDKEDKDALFYCELSYRLPGGDHMKESKEVNVTVYYPMEKVWLEVTPNRLLKEGDKVELKCLSDGNPPPHFTIRKQDPISLSWLEVENISDGVLILEQAQKHHSGLYECLGLDFETGVETTDQQQLLVNYVSNVQVQPKAPVMSEGSSLKLNCSAESSQPLVFHWKREKTDEVLKNGSVLHLTNLTREAGGGYLCVASVPKVPGLKHTQLVNVTINGSPWVMAKEAHMWVRENEVVNLTCEVSGQPRPTISWSVNGTVHEHEKDFQTVLSILKVQVIPELLAKGAVCRASNSLGSNKTTIFLELVNLTTLTITTTGNTTSSQSTTTITSPSSAKANSTSTGDPVKKTGTKQESKGVVIVAVIVCILLLAVLGAVLYFLYKKGKMPCGRSGKQEITLPLARKNEIVVEVKSDKLPEEMGLLQGSNGDKRAPRDQGEKYIDLRH</sequence>
<dbReference type="OMA" id="ANEHMTH"/>
<dbReference type="InterPro" id="IPR051116">
    <property type="entry name" value="Surface_Rcpt/Adhesion_Mol"/>
</dbReference>
<dbReference type="SMART" id="SM00408">
    <property type="entry name" value="IGc2"/>
    <property type="match status" value="4"/>
</dbReference>
<dbReference type="AlphaFoldDB" id="A0A4X2K371"/>
<feature type="compositionally biased region" description="Basic and acidic residues" evidence="9">
    <location>
        <begin position="635"/>
        <end position="652"/>
    </location>
</feature>
<dbReference type="PANTHER" id="PTHR11973:SF18">
    <property type="entry name" value="CELL SURFACE GLYCOPROTEIN MUC18"/>
    <property type="match status" value="1"/>
</dbReference>
<comment type="subcellular location">
    <subcellularLocation>
        <location evidence="1">Membrane</location>
        <topology evidence="1">Single-pass type I membrane protein</topology>
    </subcellularLocation>
</comment>
<evidence type="ECO:0000256" key="7">
    <source>
        <dbReference type="ARBA" id="ARBA00023180"/>
    </source>
</evidence>
<evidence type="ECO:0000256" key="10">
    <source>
        <dbReference type="SAM" id="Phobius"/>
    </source>
</evidence>
<dbReference type="GO" id="GO:0005055">
    <property type="term" value="F:laminin receptor activity"/>
    <property type="evidence" value="ECO:0007669"/>
    <property type="project" value="TreeGrafter"/>
</dbReference>
<dbReference type="Ensembl" id="ENSVURT00010005073.1">
    <property type="protein sequence ID" value="ENSVURP00010004466.1"/>
    <property type="gene ID" value="ENSVURG00010003552.1"/>
</dbReference>
<dbReference type="InterPro" id="IPR007110">
    <property type="entry name" value="Ig-like_dom"/>
</dbReference>
<name>A0A4X2K371_VOMUR</name>
<reference evidence="13" key="3">
    <citation type="submission" date="2025-09" db="UniProtKB">
        <authorList>
            <consortium name="Ensembl"/>
        </authorList>
    </citation>
    <scope>IDENTIFICATION</scope>
</reference>